<proteinExistence type="predicted"/>
<reference evidence="2" key="1">
    <citation type="journal article" date="2019" name="Int. J. Syst. Evol. Microbiol.">
        <title>The Global Catalogue of Microorganisms (GCM) 10K type strain sequencing project: providing services to taxonomists for standard genome sequencing and annotation.</title>
        <authorList>
            <consortium name="The Broad Institute Genomics Platform"/>
            <consortium name="The Broad Institute Genome Sequencing Center for Infectious Disease"/>
            <person name="Wu L."/>
            <person name="Ma J."/>
        </authorList>
    </citation>
    <scope>NUCLEOTIDE SEQUENCE [LARGE SCALE GENOMIC DNA]</scope>
    <source>
        <strain evidence="2">CGMCC 1.15928</strain>
    </source>
</reference>
<name>A0ABQ1JYR2_9PROT</name>
<dbReference type="InterPro" id="IPR012545">
    <property type="entry name" value="DUF1697"/>
</dbReference>
<dbReference type="SUPFAM" id="SSF160379">
    <property type="entry name" value="SP0830-like"/>
    <property type="match status" value="1"/>
</dbReference>
<sequence length="183" mass="20025">MNQWVVFLRGVNVGGNNKLPMKPLRDAMEAAGFEDVQTYIQSGNIVFRSSHASADAVGKAVTKLIEGAFGFAPRSHVRSADQLSRAIADNPFATKAQNDPKTVHVFFLAEAPGHKADLDAIYDLRAKSERTELIDDVFYLYAPDGIGRSKLVAQIEKWIPVPMTERNLRTVLAVHAMAATEGS</sequence>
<dbReference type="Gene3D" id="3.30.70.1280">
    <property type="entry name" value="SP0830-like domains"/>
    <property type="match status" value="1"/>
</dbReference>
<accession>A0ABQ1JYR2</accession>
<dbReference type="Pfam" id="PF08002">
    <property type="entry name" value="DUF1697"/>
    <property type="match status" value="1"/>
</dbReference>
<protein>
    <recommendedName>
        <fullName evidence="3">DUF1697 domain-containing protein</fullName>
    </recommendedName>
</protein>
<evidence type="ECO:0000313" key="2">
    <source>
        <dbReference type="Proteomes" id="UP000628854"/>
    </source>
</evidence>
<dbReference type="Proteomes" id="UP000628854">
    <property type="component" value="Unassembled WGS sequence"/>
</dbReference>
<keyword evidence="2" id="KW-1185">Reference proteome</keyword>
<dbReference type="EMBL" id="BMKF01000002">
    <property type="protein sequence ID" value="GGB77776.1"/>
    <property type="molecule type" value="Genomic_DNA"/>
</dbReference>
<dbReference type="RefSeq" id="WP_084391375.1">
    <property type="nucleotide sequence ID" value="NZ_BMKF01000002.1"/>
</dbReference>
<dbReference type="PIRSF" id="PIRSF008502">
    <property type="entry name" value="UCP008502"/>
    <property type="match status" value="1"/>
</dbReference>
<dbReference type="PANTHER" id="PTHR36439:SF1">
    <property type="entry name" value="DUF1697 DOMAIN-CONTAINING PROTEIN"/>
    <property type="match status" value="1"/>
</dbReference>
<gene>
    <name evidence="1" type="ORF">GCM10011503_28200</name>
</gene>
<evidence type="ECO:0008006" key="3">
    <source>
        <dbReference type="Google" id="ProtNLM"/>
    </source>
</evidence>
<comment type="caution">
    <text evidence="1">The sequence shown here is derived from an EMBL/GenBank/DDBJ whole genome shotgun (WGS) entry which is preliminary data.</text>
</comment>
<organism evidence="1 2">
    <name type="scientific">Henriciella pelagia</name>
    <dbReference type="NCBI Taxonomy" id="1977912"/>
    <lineage>
        <taxon>Bacteria</taxon>
        <taxon>Pseudomonadati</taxon>
        <taxon>Pseudomonadota</taxon>
        <taxon>Alphaproteobacteria</taxon>
        <taxon>Hyphomonadales</taxon>
        <taxon>Hyphomonadaceae</taxon>
        <taxon>Henriciella</taxon>
    </lineage>
</organism>
<dbReference type="PANTHER" id="PTHR36439">
    <property type="entry name" value="BLL4334 PROTEIN"/>
    <property type="match status" value="1"/>
</dbReference>
<evidence type="ECO:0000313" key="1">
    <source>
        <dbReference type="EMBL" id="GGB77776.1"/>
    </source>
</evidence>